<reference evidence="11" key="1">
    <citation type="journal article" date="2019" name="Int. J. Syst. Evol. Microbiol.">
        <title>The Global Catalogue of Microorganisms (GCM) 10K type strain sequencing project: providing services to taxonomists for standard genome sequencing and annotation.</title>
        <authorList>
            <consortium name="The Broad Institute Genomics Platform"/>
            <consortium name="The Broad Institute Genome Sequencing Center for Infectious Disease"/>
            <person name="Wu L."/>
            <person name="Ma J."/>
        </authorList>
    </citation>
    <scope>NUCLEOTIDE SEQUENCE [LARGE SCALE GENOMIC DNA]</scope>
    <source>
        <strain evidence="11">CGMCC 1.15197</strain>
    </source>
</reference>
<evidence type="ECO:0000259" key="7">
    <source>
        <dbReference type="Pfam" id="PF02278"/>
    </source>
</evidence>
<evidence type="ECO:0000256" key="1">
    <source>
        <dbReference type="ARBA" id="ARBA00001913"/>
    </source>
</evidence>
<sequence>MVSPNIRFRLGLGWLVDNQKPSFFFMRFGIYLLFCVLFVGPQARAAQPDQATTAAYATCRTLLLSDTPYATEQSYRLTDDVKYETDANGYFKSLSAEGTWPDLDYHSEMRSAWRPSWHLYRIMLLCRAYNQNYDAAWRKGIHQALAYWIKNDYQCSNWWQNQINVPYAYSSIMLMLGKEATPAELAYLTQTLGPRVAQKNPTGQNKIWQHDIEARIALVNQDAAAFAPAMQQMQLVIQISTGEGIQPDYSFHQHGAMLQFGNYGIHFVNSLLFWMKVTSGTPYAFSPEKQKILFDYCAQGLKYTIYKGAMDKTAIARQLRENADTKRGKNLYDDFKLITSASKTDPCRYALSGFEQPRCPTLPENKSFWRSGYMLQTNSNTFAISVKTHGPFVKKVESINSENLFGAFLNDGVSLIQRSGKEYHNIEPLWNWAMLPGITADTTSNPASEQAFKSDNTADFVGQVSNGASGISVMMYNRLGTKARKSYFLVEGQLIALGAGIEAPTNTHLITTVNQCFYNARSPLQKGKLEKGASWVWHDSVAYIFPDEKQRFHTNISARKGNWQTVDEASGNSPAAGSVFTVYVDHRAQNSYAYQVAPGVSVADISRRSALLNYKILLNTAQLQAIQTPSGVMAVFYEPTTLGAAKDKISVDKPCLLIRQTKGDPHVWVADPTRKLQSVTLVINNKKVVANLPQGDKAGSTVSVF</sequence>
<feature type="domain" description="Polysaccharide lyase family 8 C-terminal" evidence="8">
    <location>
        <begin position="615"/>
        <end position="680"/>
    </location>
</feature>
<keyword evidence="6" id="KW-0456">Lyase</keyword>
<dbReference type="Proteomes" id="UP000632273">
    <property type="component" value="Unassembled WGS sequence"/>
</dbReference>
<evidence type="ECO:0000313" key="11">
    <source>
        <dbReference type="Proteomes" id="UP000632273"/>
    </source>
</evidence>
<dbReference type="InterPro" id="IPR011071">
    <property type="entry name" value="Lyase_8-like_C"/>
</dbReference>
<protein>
    <submittedName>
        <fullName evidence="10">Chloramphenicol resistance protein</fullName>
    </submittedName>
</protein>
<dbReference type="InterPro" id="IPR014718">
    <property type="entry name" value="GH-type_carb-bd"/>
</dbReference>
<evidence type="ECO:0000313" key="10">
    <source>
        <dbReference type="EMBL" id="GGF15218.1"/>
    </source>
</evidence>
<keyword evidence="4" id="KW-0732">Signal</keyword>
<dbReference type="SUPFAM" id="SSF49863">
    <property type="entry name" value="Hyaluronate lyase-like, C-terminal domain"/>
    <property type="match status" value="1"/>
</dbReference>
<evidence type="ECO:0000259" key="9">
    <source>
        <dbReference type="Pfam" id="PF08124"/>
    </source>
</evidence>
<dbReference type="PANTHER" id="PTHR38481">
    <property type="entry name" value="HYALURONATE LYASE"/>
    <property type="match status" value="1"/>
</dbReference>
<gene>
    <name evidence="10" type="ORF">GCM10011383_28090</name>
</gene>
<dbReference type="InterPro" id="IPR004103">
    <property type="entry name" value="Lyase_8_C"/>
</dbReference>
<name>A0ABQ1UE67_9BACT</name>
<organism evidence="10 11">
    <name type="scientific">Hymenobacter cavernae</name>
    <dbReference type="NCBI Taxonomy" id="2044852"/>
    <lineage>
        <taxon>Bacteria</taxon>
        <taxon>Pseudomonadati</taxon>
        <taxon>Bacteroidota</taxon>
        <taxon>Cytophagia</taxon>
        <taxon>Cytophagales</taxon>
        <taxon>Hymenobacteraceae</taxon>
        <taxon>Hymenobacter</taxon>
    </lineage>
</organism>
<dbReference type="InterPro" id="IPR003159">
    <property type="entry name" value="Lyase_8_central_dom"/>
</dbReference>
<evidence type="ECO:0000256" key="3">
    <source>
        <dbReference type="ARBA" id="ARBA00011245"/>
    </source>
</evidence>
<dbReference type="Pfam" id="PF02884">
    <property type="entry name" value="Lyase_8_C"/>
    <property type="match status" value="1"/>
</dbReference>
<accession>A0ABQ1UE67</accession>
<comment type="similarity">
    <text evidence="2">Belongs to the polysaccharide lyase 8 family.</text>
</comment>
<evidence type="ECO:0000256" key="2">
    <source>
        <dbReference type="ARBA" id="ARBA00006699"/>
    </source>
</evidence>
<dbReference type="Pfam" id="PF02278">
    <property type="entry name" value="Lyase_8"/>
    <property type="match status" value="1"/>
</dbReference>
<evidence type="ECO:0000259" key="8">
    <source>
        <dbReference type="Pfam" id="PF02884"/>
    </source>
</evidence>
<keyword evidence="11" id="KW-1185">Reference proteome</keyword>
<dbReference type="InterPro" id="IPR011013">
    <property type="entry name" value="Gal_mutarotase_sf_dom"/>
</dbReference>
<dbReference type="InterPro" id="IPR008929">
    <property type="entry name" value="Chondroitin_lyas"/>
</dbReference>
<dbReference type="PANTHER" id="PTHR38481:SF1">
    <property type="entry name" value="HYALURONATE LYASE"/>
    <property type="match status" value="1"/>
</dbReference>
<comment type="cofactor">
    <cofactor evidence="1">
        <name>Ca(2+)</name>
        <dbReference type="ChEBI" id="CHEBI:29108"/>
    </cofactor>
</comment>
<proteinExistence type="inferred from homology"/>
<dbReference type="InterPro" id="IPR012970">
    <property type="entry name" value="Lyase_8_alpha_N"/>
</dbReference>
<feature type="domain" description="Polysaccharide lyase 8 N-terminal alpha-helical" evidence="9">
    <location>
        <begin position="85"/>
        <end position="339"/>
    </location>
</feature>
<dbReference type="Gene3D" id="2.60.220.10">
    <property type="entry name" value="Polysaccharide lyase family 8-like, C-terminal"/>
    <property type="match status" value="1"/>
</dbReference>
<dbReference type="EMBL" id="BMHT01000005">
    <property type="protein sequence ID" value="GGF15218.1"/>
    <property type="molecule type" value="Genomic_DNA"/>
</dbReference>
<dbReference type="Gene3D" id="2.70.98.10">
    <property type="match status" value="1"/>
</dbReference>
<dbReference type="SUPFAM" id="SSF74650">
    <property type="entry name" value="Galactose mutarotase-like"/>
    <property type="match status" value="1"/>
</dbReference>
<feature type="domain" description="Polysaccharide lyase family 8 central" evidence="7">
    <location>
        <begin position="365"/>
        <end position="601"/>
    </location>
</feature>
<comment type="subunit">
    <text evidence="3">Monomer.</text>
</comment>
<evidence type="ECO:0000256" key="5">
    <source>
        <dbReference type="ARBA" id="ARBA00022837"/>
    </source>
</evidence>
<dbReference type="Gene3D" id="1.50.10.100">
    <property type="entry name" value="Chondroitin AC/alginate lyase"/>
    <property type="match status" value="1"/>
</dbReference>
<dbReference type="InterPro" id="IPR038970">
    <property type="entry name" value="Lyase_8"/>
</dbReference>
<keyword evidence="5" id="KW-0106">Calcium</keyword>
<comment type="caution">
    <text evidence="10">The sequence shown here is derived from an EMBL/GenBank/DDBJ whole genome shotgun (WGS) entry which is preliminary data.</text>
</comment>
<dbReference type="Pfam" id="PF08124">
    <property type="entry name" value="Lyase_8_N"/>
    <property type="match status" value="1"/>
</dbReference>
<dbReference type="SUPFAM" id="SSF48230">
    <property type="entry name" value="Chondroitin AC/alginate lyase"/>
    <property type="match status" value="1"/>
</dbReference>
<evidence type="ECO:0000256" key="6">
    <source>
        <dbReference type="ARBA" id="ARBA00023239"/>
    </source>
</evidence>
<evidence type="ECO:0000256" key="4">
    <source>
        <dbReference type="ARBA" id="ARBA00022729"/>
    </source>
</evidence>